<protein>
    <submittedName>
        <fullName evidence="1">Uncharacterized protein</fullName>
    </submittedName>
</protein>
<accession>A0A0U1L0F1</accession>
<proteinExistence type="predicted"/>
<dbReference type="EMBL" id="CTRP01000012">
    <property type="protein sequence ID" value="CQR73148.1"/>
    <property type="molecule type" value="Genomic_DNA"/>
</dbReference>
<dbReference type="Proteomes" id="UP000049855">
    <property type="component" value="Unassembled WGS sequence"/>
</dbReference>
<dbReference type="AlphaFoldDB" id="A0A0U1L0F1"/>
<evidence type="ECO:0000313" key="1">
    <source>
        <dbReference type="EMBL" id="CQR73148.1"/>
    </source>
</evidence>
<organism evidence="1 2">
    <name type="scientific">Sporomusa ovata</name>
    <dbReference type="NCBI Taxonomy" id="2378"/>
    <lineage>
        <taxon>Bacteria</taxon>
        <taxon>Bacillati</taxon>
        <taxon>Bacillota</taxon>
        <taxon>Negativicutes</taxon>
        <taxon>Selenomonadales</taxon>
        <taxon>Sporomusaceae</taxon>
        <taxon>Sporomusa</taxon>
    </lineage>
</organism>
<reference evidence="2" key="1">
    <citation type="submission" date="2015-03" db="EMBL/GenBank/DDBJ databases">
        <authorList>
            <person name="Nijsse Bart"/>
        </authorList>
    </citation>
    <scope>NUCLEOTIDE SEQUENCE [LARGE SCALE GENOMIC DNA]</scope>
</reference>
<gene>
    <name evidence="1" type="ORF">SpAn4DRAFT_2380</name>
</gene>
<evidence type="ECO:0000313" key="2">
    <source>
        <dbReference type="Proteomes" id="UP000049855"/>
    </source>
</evidence>
<dbReference type="RefSeq" id="WP_021167959.1">
    <property type="nucleotide sequence ID" value="NZ_CTRP01000012.1"/>
</dbReference>
<sequence length="52" mass="6139">MSIYSEFNKLSKNDSTSQIKLLEEVKNSESMCIDDKGWVYWNLSDIYAVMRQ</sequence>
<name>A0A0U1L0F1_9FIRM</name>
<keyword evidence="2" id="KW-1185">Reference proteome</keyword>